<evidence type="ECO:0000256" key="1">
    <source>
        <dbReference type="SAM" id="MobiDB-lite"/>
    </source>
</evidence>
<dbReference type="InterPro" id="IPR007251">
    <property type="entry name" value="Iron_permease_Fet4"/>
</dbReference>
<keyword evidence="4" id="KW-1185">Reference proteome</keyword>
<accession>A0ABS3ZNW4</accession>
<evidence type="ECO:0000313" key="3">
    <source>
        <dbReference type="EMBL" id="MBP0109832.1"/>
    </source>
</evidence>
<dbReference type="Proteomes" id="UP000669317">
    <property type="component" value="Unassembled WGS sequence"/>
</dbReference>
<keyword evidence="2" id="KW-1133">Transmembrane helix</keyword>
<evidence type="ECO:0000256" key="2">
    <source>
        <dbReference type="SAM" id="Phobius"/>
    </source>
</evidence>
<comment type="caution">
    <text evidence="3">The sequence shown here is derived from an EMBL/GenBank/DDBJ whole genome shotgun (WGS) entry which is preliminary data.</text>
</comment>
<organism evidence="3 4">
    <name type="scientific">Bradyrhizobium vignae</name>
    <dbReference type="NCBI Taxonomy" id="1549949"/>
    <lineage>
        <taxon>Bacteria</taxon>
        <taxon>Pseudomonadati</taxon>
        <taxon>Pseudomonadota</taxon>
        <taxon>Alphaproteobacteria</taxon>
        <taxon>Hyphomicrobiales</taxon>
        <taxon>Nitrobacteraceae</taxon>
        <taxon>Bradyrhizobium</taxon>
    </lineage>
</organism>
<dbReference type="EMBL" id="JAGIKT010000003">
    <property type="protein sequence ID" value="MBP0109832.1"/>
    <property type="molecule type" value="Genomic_DNA"/>
</dbReference>
<protein>
    <submittedName>
        <fullName evidence="3">Low affinity iron permease family protein</fullName>
    </submittedName>
</protein>
<keyword evidence="2" id="KW-0812">Transmembrane</keyword>
<feature type="region of interest" description="Disordered" evidence="1">
    <location>
        <begin position="123"/>
        <end position="147"/>
    </location>
</feature>
<proteinExistence type="predicted"/>
<dbReference type="Pfam" id="PF04120">
    <property type="entry name" value="Iron_permease"/>
    <property type="match status" value="1"/>
</dbReference>
<feature type="transmembrane region" description="Helical" evidence="2">
    <location>
        <begin position="47"/>
        <end position="66"/>
    </location>
</feature>
<reference evidence="3 4" key="1">
    <citation type="submission" date="2021-03" db="EMBL/GenBank/DDBJ databases">
        <title>Genome Sequence of Bradyrhizobium vignae strain ISRA400.</title>
        <authorList>
            <person name="Tisa L.S."/>
            <person name="Svistoonoff S."/>
            <person name="Hocher V."/>
            <person name="Fall S."/>
            <person name="Zaiya A."/>
            <person name="Naing D."/>
            <person name="Niang N."/>
            <person name="Diouf A."/>
            <person name="Dasylva M.C."/>
            <person name="Toure O."/>
            <person name="Gueye M."/>
            <person name="Gully D."/>
            <person name="Tisseyre P."/>
            <person name="Simpson S."/>
            <person name="Morris K."/>
            <person name="Thomas W.K."/>
        </authorList>
    </citation>
    <scope>NUCLEOTIDE SEQUENCE [LARGE SCALE GENOMIC DNA]</scope>
    <source>
        <strain evidence="3 4">ISRA400</strain>
    </source>
</reference>
<gene>
    <name evidence="3" type="ORF">JWS04_01715</name>
</gene>
<name>A0ABS3ZNW4_9BRAD</name>
<keyword evidence="2" id="KW-0472">Membrane</keyword>
<sequence>MASRQFTASITRIVGASGDGANLVQRRKEHWFSRFASEIATRSGRPWPFALAVCTVAAWLVSGPIFGFSDTWQLIMNTVSSIVTFLMVFLIQNTQNRDSAALQLKLDELIRATAPRKDLVGIEEMPQSELESKRRELENGTDTSSDA</sequence>
<feature type="transmembrane region" description="Helical" evidence="2">
    <location>
        <begin position="72"/>
        <end position="91"/>
    </location>
</feature>
<evidence type="ECO:0000313" key="4">
    <source>
        <dbReference type="Proteomes" id="UP000669317"/>
    </source>
</evidence>